<dbReference type="PROSITE" id="PS51078">
    <property type="entry name" value="ICLR_ED"/>
    <property type="match status" value="1"/>
</dbReference>
<evidence type="ECO:0000256" key="1">
    <source>
        <dbReference type="ARBA" id="ARBA00023015"/>
    </source>
</evidence>
<organism evidence="4">
    <name type="scientific">Nocardia globerula</name>
    <dbReference type="NCBI Taxonomy" id="1818"/>
    <lineage>
        <taxon>Bacteria</taxon>
        <taxon>Bacillati</taxon>
        <taxon>Actinomycetota</taxon>
        <taxon>Actinomycetes</taxon>
        <taxon>Mycobacteriales</taxon>
        <taxon>Nocardiaceae</taxon>
        <taxon>Nocardia</taxon>
    </lineage>
</organism>
<dbReference type="Pfam" id="PF09339">
    <property type="entry name" value="HTH_IclR"/>
    <property type="match status" value="1"/>
</dbReference>
<dbReference type="InterPro" id="IPR036388">
    <property type="entry name" value="WH-like_DNA-bd_sf"/>
</dbReference>
<name>A0A652YI94_NOCGL</name>
<dbReference type="PROSITE" id="PS51077">
    <property type="entry name" value="HTH_ICLR"/>
    <property type="match status" value="1"/>
</dbReference>
<proteinExistence type="predicted"/>
<dbReference type="Gene3D" id="1.10.10.10">
    <property type="entry name" value="Winged helix-like DNA-binding domain superfamily/Winged helix DNA-binding domain"/>
    <property type="match status" value="1"/>
</dbReference>
<dbReference type="GO" id="GO:0003677">
    <property type="term" value="F:DNA binding"/>
    <property type="evidence" value="ECO:0007669"/>
    <property type="project" value="UniProtKB-KW"/>
</dbReference>
<accession>A0A652YI94</accession>
<dbReference type="InterPro" id="IPR050707">
    <property type="entry name" value="HTH_MetabolicPath_Reg"/>
</dbReference>
<dbReference type="AlphaFoldDB" id="A0A652YI94"/>
<gene>
    <name evidence="4" type="ORF">FNL38_11092</name>
</gene>
<dbReference type="SUPFAM" id="SSF55781">
    <property type="entry name" value="GAF domain-like"/>
    <property type="match status" value="1"/>
</dbReference>
<comment type="caution">
    <text evidence="4">The sequence shown here is derived from an EMBL/GenBank/DDBJ whole genome shotgun (WGS) entry which is preliminary data.</text>
</comment>
<keyword evidence="2" id="KW-0238">DNA-binding</keyword>
<dbReference type="PANTHER" id="PTHR30136">
    <property type="entry name" value="HELIX-TURN-HELIX TRANSCRIPTIONAL REGULATOR, ICLR FAMILY"/>
    <property type="match status" value="1"/>
</dbReference>
<evidence type="ECO:0000256" key="2">
    <source>
        <dbReference type="ARBA" id="ARBA00023125"/>
    </source>
</evidence>
<dbReference type="InterPro" id="IPR014757">
    <property type="entry name" value="Tscrpt_reg_IclR_C"/>
</dbReference>
<protein>
    <submittedName>
        <fullName evidence="4">IclR family transcriptional regulator</fullName>
    </submittedName>
</protein>
<dbReference type="InterPro" id="IPR036390">
    <property type="entry name" value="WH_DNA-bd_sf"/>
</dbReference>
<dbReference type="InterPro" id="IPR005471">
    <property type="entry name" value="Tscrpt_reg_IclR_N"/>
</dbReference>
<dbReference type="SUPFAM" id="SSF46785">
    <property type="entry name" value="Winged helix' DNA-binding domain"/>
    <property type="match status" value="1"/>
</dbReference>
<keyword evidence="3" id="KW-0804">Transcription</keyword>
<dbReference type="GO" id="GO:0003700">
    <property type="term" value="F:DNA-binding transcription factor activity"/>
    <property type="evidence" value="ECO:0007669"/>
    <property type="project" value="TreeGrafter"/>
</dbReference>
<dbReference type="EMBL" id="VNIQ01000010">
    <property type="protein sequence ID" value="TYQ00968.1"/>
    <property type="molecule type" value="Genomic_DNA"/>
</dbReference>
<keyword evidence="1" id="KW-0805">Transcription regulation</keyword>
<dbReference type="Pfam" id="PF01614">
    <property type="entry name" value="IclR_C"/>
    <property type="match status" value="1"/>
</dbReference>
<evidence type="ECO:0000313" key="4">
    <source>
        <dbReference type="EMBL" id="TYQ00968.1"/>
    </source>
</evidence>
<evidence type="ECO:0000256" key="3">
    <source>
        <dbReference type="ARBA" id="ARBA00023163"/>
    </source>
</evidence>
<dbReference type="Gene3D" id="3.30.450.40">
    <property type="match status" value="1"/>
</dbReference>
<dbReference type="SMART" id="SM00346">
    <property type="entry name" value="HTH_ICLR"/>
    <property type="match status" value="1"/>
</dbReference>
<reference evidence="4" key="1">
    <citation type="submission" date="2019-07" db="EMBL/GenBank/DDBJ databases">
        <title>Genomic Encyclopedia of Type Strains, Phase IV (KMG-IV): sequencing the most valuable type-strain genomes for metagenomic binning, comparative biology and taxonomic classification.</title>
        <authorList>
            <person name="Goeker M."/>
        </authorList>
    </citation>
    <scope>NUCLEOTIDE SEQUENCE</scope>
    <source>
        <strain evidence="4">DSM 44596</strain>
    </source>
</reference>
<dbReference type="InterPro" id="IPR029016">
    <property type="entry name" value="GAF-like_dom_sf"/>
</dbReference>
<dbReference type="PANTHER" id="PTHR30136:SF39">
    <property type="entry name" value="TRANSCRIPTIONAL REGULATORY PROTEIN"/>
    <property type="match status" value="1"/>
</dbReference>
<dbReference type="GO" id="GO:0045892">
    <property type="term" value="P:negative regulation of DNA-templated transcription"/>
    <property type="evidence" value="ECO:0007669"/>
    <property type="project" value="TreeGrafter"/>
</dbReference>
<sequence>MRQHSGIGVLDKAMGVLHAVAEEPCSLSELCARTGLPRATAHRLAVGLEVHRLLARDSDGLWCPGPGLAELAATANDPLIAAAGLILPRLREITGESVQLYRREGTARVCVASMEPPTGLRDTVLVGARLPMNAGSGAKVLLAWADPQTQRAVLADATFGERVLLEVRRRGWAQSAAEREPGVASVAAPVRDSSGTVVAAISVSGPIDRMGRRPGARWAADLLAAAEALHKRL</sequence>